<name>A0A1G8GPB2_9BACL</name>
<sequence>MNFEFDSEIKMLEGKMKWKVIYFPYSVQELFNTSGKVPVQISVDGHEFEHTLLPSKNGHYLVYNEFIRREVRKELGDQLHVILTKCEEKRGVTVPDNILQTLEDHQLLDQFLGQPDYIKREQLNHIELAKKDETKNNRILALMKKLKGK</sequence>
<dbReference type="OrthoDB" id="9800461at2"/>
<proteinExistence type="predicted"/>
<dbReference type="EMBL" id="FNDX01000002">
    <property type="protein sequence ID" value="SDH96298.1"/>
    <property type="molecule type" value="Genomic_DNA"/>
</dbReference>
<dbReference type="AlphaFoldDB" id="A0A1G8GPB2"/>
<evidence type="ECO:0000313" key="2">
    <source>
        <dbReference type="Proteomes" id="UP000199050"/>
    </source>
</evidence>
<dbReference type="InterPro" id="IPR015018">
    <property type="entry name" value="DUF1905"/>
</dbReference>
<accession>A0A1G8GPB2</accession>
<dbReference type="Gene3D" id="2.40.30.100">
    <property type="entry name" value="AF2212/PG0164-like"/>
    <property type="match status" value="1"/>
</dbReference>
<organism evidence="1 2">
    <name type="scientific">Paenibacillus typhae</name>
    <dbReference type="NCBI Taxonomy" id="1174501"/>
    <lineage>
        <taxon>Bacteria</taxon>
        <taxon>Bacillati</taxon>
        <taxon>Bacillota</taxon>
        <taxon>Bacilli</taxon>
        <taxon>Bacillales</taxon>
        <taxon>Paenibacillaceae</taxon>
        <taxon>Paenibacillus</taxon>
    </lineage>
</organism>
<dbReference type="STRING" id="1174501.SAMN05216192_102158"/>
<evidence type="ECO:0000313" key="1">
    <source>
        <dbReference type="EMBL" id="SDH96298.1"/>
    </source>
</evidence>
<dbReference type="Pfam" id="PF08922">
    <property type="entry name" value="DUF1905"/>
    <property type="match status" value="1"/>
</dbReference>
<dbReference type="Pfam" id="PF13376">
    <property type="entry name" value="OmdA"/>
    <property type="match status" value="1"/>
</dbReference>
<reference evidence="2" key="1">
    <citation type="submission" date="2016-10" db="EMBL/GenBank/DDBJ databases">
        <authorList>
            <person name="Varghese N."/>
            <person name="Submissions S."/>
        </authorList>
    </citation>
    <scope>NUCLEOTIDE SEQUENCE [LARGE SCALE GENOMIC DNA]</scope>
    <source>
        <strain evidence="2">CGMCC 1.11012</strain>
    </source>
</reference>
<protein>
    <submittedName>
        <fullName evidence="1">Bacteriocin-protection, YdeI or OmpD-Associated</fullName>
    </submittedName>
</protein>
<keyword evidence="2" id="KW-1185">Reference proteome</keyword>
<dbReference type="SUPFAM" id="SSF141694">
    <property type="entry name" value="AF2212/PG0164-like"/>
    <property type="match status" value="1"/>
</dbReference>
<dbReference type="Proteomes" id="UP000199050">
    <property type="component" value="Unassembled WGS sequence"/>
</dbReference>
<gene>
    <name evidence="1" type="ORF">SAMN05216192_102158</name>
</gene>
<dbReference type="InterPro" id="IPR037079">
    <property type="entry name" value="AF2212/PG0164-like_sf"/>
</dbReference>
<dbReference type="RefSeq" id="WP_090711860.1">
    <property type="nucleotide sequence ID" value="NZ_CBCSKY010000003.1"/>
</dbReference>